<proteinExistence type="predicted"/>
<evidence type="ECO:0000259" key="1">
    <source>
        <dbReference type="Pfam" id="PF11127"/>
    </source>
</evidence>
<dbReference type="InterPro" id="IPR021309">
    <property type="entry name" value="YgaP-like_TM"/>
</dbReference>
<dbReference type="RefSeq" id="WP_249763038.1">
    <property type="nucleotide sequence ID" value="NZ_CAJUXY010000050.1"/>
</dbReference>
<reference evidence="2" key="1">
    <citation type="submission" date="2022-05" db="EMBL/GenBank/DDBJ databases">
        <title>A methanotrophic Mycobacterium dominates a cave microbial ecosystem.</title>
        <authorList>
            <person name="Van Spanning R.J.M."/>
            <person name="Guan Q."/>
            <person name="Melkonian C."/>
            <person name="Gallant J."/>
            <person name="Polerecky L."/>
            <person name="Flot J.-F."/>
            <person name="Brandt B.W."/>
            <person name="Braster M."/>
            <person name="Iturbe Espinoza P."/>
            <person name="Aerts J."/>
            <person name="Meima-Franke M."/>
            <person name="Piersma S.R."/>
            <person name="Bunduc C."/>
            <person name="Ummels R."/>
            <person name="Pain A."/>
            <person name="Fleming E.J."/>
            <person name="van der Wel N."/>
            <person name="Gherman V.D."/>
            <person name="Sarbu S.M."/>
            <person name="Bodelier P.L.E."/>
            <person name="Bitter W."/>
        </authorList>
    </citation>
    <scope>NUCLEOTIDE SEQUENCE</scope>
    <source>
        <strain evidence="2">Sulfur Cave</strain>
    </source>
</reference>
<dbReference type="Proteomes" id="UP001056610">
    <property type="component" value="Chromosome"/>
</dbReference>
<dbReference type="EMBL" id="CP097320">
    <property type="protein sequence ID" value="UQX11284.1"/>
    <property type="molecule type" value="Genomic_DNA"/>
</dbReference>
<organism evidence="2 3">
    <name type="scientific">Candidatus Mycobacterium methanotrophicum</name>
    <dbReference type="NCBI Taxonomy" id="2943498"/>
    <lineage>
        <taxon>Bacteria</taxon>
        <taxon>Bacillati</taxon>
        <taxon>Actinomycetota</taxon>
        <taxon>Actinomycetes</taxon>
        <taxon>Mycobacteriales</taxon>
        <taxon>Mycobacteriaceae</taxon>
        <taxon>Mycobacterium</taxon>
    </lineage>
</organism>
<accession>A0ABY4QL22</accession>
<dbReference type="Pfam" id="PF11127">
    <property type="entry name" value="YgaP-like_TM"/>
    <property type="match status" value="1"/>
</dbReference>
<evidence type="ECO:0000313" key="3">
    <source>
        <dbReference type="Proteomes" id="UP001056610"/>
    </source>
</evidence>
<name>A0ABY4QL22_9MYCO</name>
<gene>
    <name evidence="2" type="ORF">M5I08_01710</name>
</gene>
<sequence length="92" mass="9867">MTDQPDLIQRGVFGMPRPQGWTIERVVSLMAGSMILATLTLGHTRSPRWRILTGFVGANLLLDAAVGWCPTSLLLHRLGVPTAAERASGASV</sequence>
<dbReference type="Gene3D" id="6.10.140.1340">
    <property type="match status" value="1"/>
</dbReference>
<evidence type="ECO:0000313" key="2">
    <source>
        <dbReference type="EMBL" id="UQX11284.1"/>
    </source>
</evidence>
<keyword evidence="3" id="KW-1185">Reference proteome</keyword>
<protein>
    <submittedName>
        <fullName evidence="2">DUF2892 domain-containing protein</fullName>
    </submittedName>
</protein>
<feature type="domain" description="Inner membrane protein YgaP-like transmembrane" evidence="1">
    <location>
        <begin position="22"/>
        <end position="76"/>
    </location>
</feature>